<accession>A0A1N6XW58</accession>
<name>A0A1N6XW58_9SPIO</name>
<sequence length="307" mass="36031">MSRNGLQKYIERILRPTKEQSDFLMSKIASYKSVIEHNSELSLKECRPAGSFNKKTMLRYNPELDLVLILNKHHKYSEFPQILNRIAHILSTNFSEIDILDITKVSVKASFSDRDEKKYDFDIVPTFWLNSPLQYKDVKNKRAYQGMTSIWNNEYILSKAKEHFYFSDLSILIKDWKNECGLNCLKSYIIELIIASALEYRNISEESSWESDLVECFKEIVSMTDGSPIYPVGYKYFNPAEDLAVTASRRVIIDAGEPYKNLADEYDEDFFRLVKSESTKALNHIKNKEYDKVFNIKGRLKKWDWNK</sequence>
<dbReference type="Gene3D" id="1.10.1410.20">
    <property type="entry name" value="2'-5'-oligoadenylate synthetase 1, domain 2"/>
    <property type="match status" value="1"/>
</dbReference>
<keyword evidence="2" id="KW-1185">Reference proteome</keyword>
<proteinExistence type="predicted"/>
<organism evidence="1 2">
    <name type="scientific">Alkalispirochaeta americana</name>
    <dbReference type="NCBI Taxonomy" id="159291"/>
    <lineage>
        <taxon>Bacteria</taxon>
        <taxon>Pseudomonadati</taxon>
        <taxon>Spirochaetota</taxon>
        <taxon>Spirochaetia</taxon>
        <taxon>Spirochaetales</taxon>
        <taxon>Spirochaetaceae</taxon>
        <taxon>Alkalispirochaeta</taxon>
    </lineage>
</organism>
<evidence type="ECO:0000313" key="1">
    <source>
        <dbReference type="EMBL" id="SIR06524.1"/>
    </source>
</evidence>
<dbReference type="InterPro" id="IPR043519">
    <property type="entry name" value="NT_sf"/>
</dbReference>
<dbReference type="RefSeq" id="WP_143559277.1">
    <property type="nucleotide sequence ID" value="NZ_FTMS01000032.1"/>
</dbReference>
<gene>
    <name evidence="1" type="ORF">SAMN05920897_1326</name>
</gene>
<evidence type="ECO:0008006" key="3">
    <source>
        <dbReference type="Google" id="ProtNLM"/>
    </source>
</evidence>
<evidence type="ECO:0000313" key="2">
    <source>
        <dbReference type="Proteomes" id="UP000186400"/>
    </source>
</evidence>
<dbReference type="Gene3D" id="3.30.460.10">
    <property type="entry name" value="Beta Polymerase, domain 2"/>
    <property type="match status" value="1"/>
</dbReference>
<protein>
    <recommendedName>
        <fullName evidence="3">Nucleotidyltransferase</fullName>
    </recommendedName>
</protein>
<dbReference type="AlphaFoldDB" id="A0A1N6XW58"/>
<dbReference type="Proteomes" id="UP000186400">
    <property type="component" value="Unassembled WGS sequence"/>
</dbReference>
<reference evidence="2" key="1">
    <citation type="submission" date="2017-01" db="EMBL/GenBank/DDBJ databases">
        <authorList>
            <person name="Varghese N."/>
            <person name="Submissions S."/>
        </authorList>
    </citation>
    <scope>NUCLEOTIDE SEQUENCE [LARGE SCALE GENOMIC DNA]</scope>
    <source>
        <strain evidence="2">ASpG1</strain>
    </source>
</reference>
<dbReference type="SUPFAM" id="SSF81301">
    <property type="entry name" value="Nucleotidyltransferase"/>
    <property type="match status" value="1"/>
</dbReference>
<dbReference type="EMBL" id="FTMS01000032">
    <property type="protein sequence ID" value="SIR06524.1"/>
    <property type="molecule type" value="Genomic_DNA"/>
</dbReference>